<proteinExistence type="predicted"/>
<feature type="non-terminal residue" evidence="2">
    <location>
        <position position="1"/>
    </location>
</feature>
<organism evidence="2">
    <name type="scientific">Tanacetum cinerariifolium</name>
    <name type="common">Dalmatian daisy</name>
    <name type="synonym">Chrysanthemum cinerariifolium</name>
    <dbReference type="NCBI Taxonomy" id="118510"/>
    <lineage>
        <taxon>Eukaryota</taxon>
        <taxon>Viridiplantae</taxon>
        <taxon>Streptophyta</taxon>
        <taxon>Embryophyta</taxon>
        <taxon>Tracheophyta</taxon>
        <taxon>Spermatophyta</taxon>
        <taxon>Magnoliopsida</taxon>
        <taxon>eudicotyledons</taxon>
        <taxon>Gunneridae</taxon>
        <taxon>Pentapetalae</taxon>
        <taxon>asterids</taxon>
        <taxon>campanulids</taxon>
        <taxon>Asterales</taxon>
        <taxon>Asteraceae</taxon>
        <taxon>Asteroideae</taxon>
        <taxon>Anthemideae</taxon>
        <taxon>Anthemidinae</taxon>
        <taxon>Tanacetum</taxon>
    </lineage>
</organism>
<evidence type="ECO:0000256" key="1">
    <source>
        <dbReference type="SAM" id="MobiDB-lite"/>
    </source>
</evidence>
<evidence type="ECO:0000313" key="2">
    <source>
        <dbReference type="EMBL" id="GFC58912.1"/>
    </source>
</evidence>
<reference evidence="2" key="1">
    <citation type="journal article" date="2019" name="Sci. Rep.">
        <title>Draft genome of Tanacetum cinerariifolium, the natural source of mosquito coil.</title>
        <authorList>
            <person name="Yamashiro T."/>
            <person name="Shiraishi A."/>
            <person name="Satake H."/>
            <person name="Nakayama K."/>
        </authorList>
    </citation>
    <scope>NUCLEOTIDE SEQUENCE</scope>
</reference>
<sequence>LFVVSSDDDKNGEIAGNGGIWFDDGSSDGSDSISDAGE</sequence>
<gene>
    <name evidence="2" type="ORF">Tci_830882</name>
</gene>
<accession>A0A699Q362</accession>
<name>A0A699Q362_TANCI</name>
<dbReference type="AlphaFoldDB" id="A0A699Q362"/>
<feature type="compositionally biased region" description="Low complexity" evidence="1">
    <location>
        <begin position="20"/>
        <end position="38"/>
    </location>
</feature>
<dbReference type="EMBL" id="BKCJ010979353">
    <property type="protein sequence ID" value="GFC58912.1"/>
    <property type="molecule type" value="Genomic_DNA"/>
</dbReference>
<feature type="region of interest" description="Disordered" evidence="1">
    <location>
        <begin position="1"/>
        <end position="38"/>
    </location>
</feature>
<comment type="caution">
    <text evidence="2">The sequence shown here is derived from an EMBL/GenBank/DDBJ whole genome shotgun (WGS) entry which is preliminary data.</text>
</comment>
<protein>
    <submittedName>
        <fullName evidence="2">Uncharacterized protein</fullName>
    </submittedName>
</protein>